<evidence type="ECO:0000259" key="1">
    <source>
        <dbReference type="Pfam" id="PF03478"/>
    </source>
</evidence>
<gene>
    <name evidence="2" type="ORF">ARALYDRAFT_337411</name>
</gene>
<feature type="domain" description="KIB1-4 beta-propeller" evidence="1">
    <location>
        <begin position="52"/>
        <end position="309"/>
    </location>
</feature>
<keyword evidence="3" id="KW-1185">Reference proteome</keyword>
<accession>D7KJI3</accession>
<dbReference type="PANTHER" id="PTHR44259:SF26">
    <property type="entry name" value="F-BOX FAMILY PROTEIN-LIKE PROTEIN"/>
    <property type="match status" value="1"/>
</dbReference>
<sequence>MIIDKFITKFNTSRQSVPKNQIPLLILFPEEEDDDDNNNNKDNKEKNFSCTLFNPEEKHKLYKTQDLGVEFAKSVCMATYGSWLLMRDPRLYPLYNMYIVNLFTHERIDLPPVELLWKDYEIRVASHERTWYRENQRLSSCLGIRDWCVVYIKKGDTFWNQIPQTSDCYHMVYKDHKLYFLSYIMGIFKIFDFSGETPQQTFHSCVRVELFQIRRQLVVTQLVVTVTGNVLKVEKWYRARDRSLSFRVFKVYSSGFLKKPEQIYSLGDEFMLLDQGITVLANNSDGFIRNSIYFSTSHGKNTNDIFIFNLETQEMERLLHTLFDSSPIPFSRVQWFLPSFTHI</sequence>
<evidence type="ECO:0000313" key="2">
    <source>
        <dbReference type="EMBL" id="EFH67961.1"/>
    </source>
</evidence>
<dbReference type="HOGENOM" id="CLU_019286_7_0_1"/>
<dbReference type="InterPro" id="IPR050942">
    <property type="entry name" value="F-box_BR-signaling"/>
</dbReference>
<name>D7KJI3_ARALL</name>
<reference evidence="3" key="1">
    <citation type="journal article" date="2011" name="Nat. Genet.">
        <title>The Arabidopsis lyrata genome sequence and the basis of rapid genome size change.</title>
        <authorList>
            <person name="Hu T.T."/>
            <person name="Pattyn P."/>
            <person name="Bakker E.G."/>
            <person name="Cao J."/>
            <person name="Cheng J.-F."/>
            <person name="Clark R.M."/>
            <person name="Fahlgren N."/>
            <person name="Fawcett J.A."/>
            <person name="Grimwood J."/>
            <person name="Gundlach H."/>
            <person name="Haberer G."/>
            <person name="Hollister J.D."/>
            <person name="Ossowski S."/>
            <person name="Ottilar R.P."/>
            <person name="Salamov A.A."/>
            <person name="Schneeberger K."/>
            <person name="Spannagl M."/>
            <person name="Wang X."/>
            <person name="Yang L."/>
            <person name="Nasrallah M.E."/>
            <person name="Bergelson J."/>
            <person name="Carrington J.C."/>
            <person name="Gaut B.S."/>
            <person name="Schmutz J."/>
            <person name="Mayer K.F.X."/>
            <person name="Van de Peer Y."/>
            <person name="Grigoriev I.V."/>
            <person name="Nordborg M."/>
            <person name="Weigel D."/>
            <person name="Guo Y.-L."/>
        </authorList>
    </citation>
    <scope>NUCLEOTIDE SEQUENCE [LARGE SCALE GENOMIC DNA]</scope>
    <source>
        <strain evidence="3">cv. MN47</strain>
    </source>
</reference>
<proteinExistence type="predicted"/>
<dbReference type="Pfam" id="PF03478">
    <property type="entry name" value="Beta-prop_KIB1-4"/>
    <property type="match status" value="1"/>
</dbReference>
<evidence type="ECO:0000313" key="3">
    <source>
        <dbReference type="Proteomes" id="UP000008694"/>
    </source>
</evidence>
<dbReference type="Gramene" id="fgenesh1_pg.C_scaffold_1003976">
    <property type="protein sequence ID" value="fgenesh1_pg.C_scaffold_1003976"/>
    <property type="gene ID" value="fgenesh1_pg.C_scaffold_1003976"/>
</dbReference>
<dbReference type="InterPro" id="IPR005174">
    <property type="entry name" value="KIB1-4_b-propeller"/>
</dbReference>
<dbReference type="EMBL" id="GL348713">
    <property type="protein sequence ID" value="EFH67961.1"/>
    <property type="molecule type" value="Genomic_DNA"/>
</dbReference>
<protein>
    <recommendedName>
        <fullName evidence="1">KIB1-4 beta-propeller domain-containing protein</fullName>
    </recommendedName>
</protein>
<organism evidence="3">
    <name type="scientific">Arabidopsis lyrata subsp. lyrata</name>
    <name type="common">Lyre-leaved rock-cress</name>
    <dbReference type="NCBI Taxonomy" id="81972"/>
    <lineage>
        <taxon>Eukaryota</taxon>
        <taxon>Viridiplantae</taxon>
        <taxon>Streptophyta</taxon>
        <taxon>Embryophyta</taxon>
        <taxon>Tracheophyta</taxon>
        <taxon>Spermatophyta</taxon>
        <taxon>Magnoliopsida</taxon>
        <taxon>eudicotyledons</taxon>
        <taxon>Gunneridae</taxon>
        <taxon>Pentapetalae</taxon>
        <taxon>rosids</taxon>
        <taxon>malvids</taxon>
        <taxon>Brassicales</taxon>
        <taxon>Brassicaceae</taxon>
        <taxon>Camelineae</taxon>
        <taxon>Arabidopsis</taxon>
    </lineage>
</organism>
<dbReference type="Proteomes" id="UP000008694">
    <property type="component" value="Unassembled WGS sequence"/>
</dbReference>
<dbReference type="AlphaFoldDB" id="D7KJI3"/>
<dbReference type="PANTHER" id="PTHR44259">
    <property type="entry name" value="OS07G0183000 PROTEIN-RELATED"/>
    <property type="match status" value="1"/>
</dbReference>